<dbReference type="EMBL" id="CP096649">
    <property type="protein sequence ID" value="UQK58579.1"/>
    <property type="molecule type" value="Genomic_DNA"/>
</dbReference>
<evidence type="ECO:0000256" key="2">
    <source>
        <dbReference type="ARBA" id="ARBA00010621"/>
    </source>
</evidence>
<proteinExistence type="inferred from homology"/>
<dbReference type="InterPro" id="IPR003824">
    <property type="entry name" value="UppP"/>
</dbReference>
<dbReference type="GO" id="GO:0071555">
    <property type="term" value="P:cell wall organization"/>
    <property type="evidence" value="ECO:0007669"/>
    <property type="project" value="UniProtKB-KW"/>
</dbReference>
<dbReference type="KEGG" id="fms:M1R53_04895"/>
<evidence type="ECO:0000256" key="11">
    <source>
        <dbReference type="ARBA" id="ARBA00023136"/>
    </source>
</evidence>
<keyword evidence="7 17" id="KW-0378">Hydrolase</keyword>
<dbReference type="PANTHER" id="PTHR30622:SF2">
    <property type="entry name" value="UNDECAPRENYL-DIPHOSPHATASE"/>
    <property type="match status" value="1"/>
</dbReference>
<feature type="transmembrane region" description="Helical" evidence="17">
    <location>
        <begin position="46"/>
        <end position="71"/>
    </location>
</feature>
<comment type="subcellular location">
    <subcellularLocation>
        <location evidence="1 17">Cell membrane</location>
        <topology evidence="1 17">Multi-pass membrane protein</topology>
    </subcellularLocation>
</comment>
<organism evidence="18 19">
    <name type="scientific">Fenollaria massiliensis</name>
    <dbReference type="NCBI Taxonomy" id="938288"/>
    <lineage>
        <taxon>Bacteria</taxon>
        <taxon>Bacillati</taxon>
        <taxon>Bacillota</taxon>
        <taxon>Clostridia</taxon>
        <taxon>Eubacteriales</taxon>
        <taxon>Fenollaria</taxon>
    </lineage>
</organism>
<keyword evidence="5 17" id="KW-1003">Cell membrane</keyword>
<evidence type="ECO:0000256" key="8">
    <source>
        <dbReference type="ARBA" id="ARBA00022960"/>
    </source>
</evidence>
<sequence>MTLIKAIILAIIQGITEFLPISSSGHLAIVQILFNIKEGNVFFSQVLHFGTLLSILLVYHKQVINMIVEFFKMLASLIKREKIELNHYQKLALYIILATIPTVFIALYIEKYLDQLYMSLSLIGVFFIITAILIYYIDINLYSKTRRITKAGAPRVLAIGAVQGIAALPGISRSGSTIFISHALGINKKDAVDFSFLLAIPAMFGGFILGLKDIYKEGATVSFDLNAIVGLIVSFITGVLAIRLIKVLANNKKFHVFSYYLVVLGIVCIVANYL</sequence>
<keyword evidence="12 17" id="KW-0046">Antibiotic resistance</keyword>
<comment type="function">
    <text evidence="17">Catalyzes the dephosphorylation of undecaprenyl diphosphate (UPP). Confers resistance to bacitracin.</text>
</comment>
<evidence type="ECO:0000256" key="13">
    <source>
        <dbReference type="ARBA" id="ARBA00023316"/>
    </source>
</evidence>
<feature type="transmembrane region" description="Helical" evidence="17">
    <location>
        <begin position="7"/>
        <end position="34"/>
    </location>
</feature>
<evidence type="ECO:0000256" key="7">
    <source>
        <dbReference type="ARBA" id="ARBA00022801"/>
    </source>
</evidence>
<keyword evidence="19" id="KW-1185">Reference proteome</keyword>
<accession>A0A9E7DIP5</accession>
<keyword evidence="6 17" id="KW-0812">Transmembrane</keyword>
<protein>
    <recommendedName>
        <fullName evidence="4 17">Undecaprenyl-diphosphatase</fullName>
        <ecNumber evidence="3 17">3.6.1.27</ecNumber>
    </recommendedName>
    <alternativeName>
        <fullName evidence="15 17">Bacitracin resistance protein</fullName>
    </alternativeName>
    <alternativeName>
        <fullName evidence="14 17">Undecaprenyl pyrophosphate phosphatase</fullName>
    </alternativeName>
</protein>
<dbReference type="RefSeq" id="WP_249242182.1">
    <property type="nucleotide sequence ID" value="NZ_CP096649.1"/>
</dbReference>
<dbReference type="Proteomes" id="UP000831151">
    <property type="component" value="Chromosome"/>
</dbReference>
<keyword evidence="10 17" id="KW-1133">Transmembrane helix</keyword>
<dbReference type="EC" id="3.6.1.27" evidence="3 17"/>
<dbReference type="AlphaFoldDB" id="A0A9E7DIP5"/>
<evidence type="ECO:0000313" key="19">
    <source>
        <dbReference type="Proteomes" id="UP000831151"/>
    </source>
</evidence>
<dbReference type="HAMAP" id="MF_01006">
    <property type="entry name" value="Undec_diphosphatase"/>
    <property type="match status" value="1"/>
</dbReference>
<evidence type="ECO:0000256" key="15">
    <source>
        <dbReference type="ARBA" id="ARBA00032932"/>
    </source>
</evidence>
<dbReference type="PANTHER" id="PTHR30622">
    <property type="entry name" value="UNDECAPRENYL-DIPHOSPHATASE"/>
    <property type="match status" value="1"/>
</dbReference>
<evidence type="ECO:0000256" key="16">
    <source>
        <dbReference type="ARBA" id="ARBA00047594"/>
    </source>
</evidence>
<dbReference type="GO" id="GO:0009252">
    <property type="term" value="P:peptidoglycan biosynthetic process"/>
    <property type="evidence" value="ECO:0007669"/>
    <property type="project" value="UniProtKB-KW"/>
</dbReference>
<dbReference type="Pfam" id="PF02673">
    <property type="entry name" value="BacA"/>
    <property type="match status" value="1"/>
</dbReference>
<dbReference type="GO" id="GO:0008360">
    <property type="term" value="P:regulation of cell shape"/>
    <property type="evidence" value="ECO:0007669"/>
    <property type="project" value="UniProtKB-KW"/>
</dbReference>
<gene>
    <name evidence="17" type="primary">uppP</name>
    <name evidence="18" type="ORF">M1R53_04895</name>
</gene>
<evidence type="ECO:0000256" key="1">
    <source>
        <dbReference type="ARBA" id="ARBA00004651"/>
    </source>
</evidence>
<evidence type="ECO:0000256" key="14">
    <source>
        <dbReference type="ARBA" id="ARBA00032707"/>
    </source>
</evidence>
<evidence type="ECO:0000256" key="4">
    <source>
        <dbReference type="ARBA" id="ARBA00021581"/>
    </source>
</evidence>
<dbReference type="GO" id="GO:0005886">
    <property type="term" value="C:plasma membrane"/>
    <property type="evidence" value="ECO:0007669"/>
    <property type="project" value="UniProtKB-SubCell"/>
</dbReference>
<evidence type="ECO:0000256" key="17">
    <source>
        <dbReference type="HAMAP-Rule" id="MF_01006"/>
    </source>
</evidence>
<evidence type="ECO:0000256" key="6">
    <source>
        <dbReference type="ARBA" id="ARBA00022692"/>
    </source>
</evidence>
<reference evidence="18" key="1">
    <citation type="submission" date="2022-04" db="EMBL/GenBank/DDBJ databases">
        <title>Complete genome sequences of Ezakiella coagulans and Fenollaria massiliensis.</title>
        <authorList>
            <person name="France M.T."/>
            <person name="Clifford J."/>
            <person name="Narina S."/>
            <person name="Rutt L."/>
            <person name="Ravel J."/>
        </authorList>
    </citation>
    <scope>NUCLEOTIDE SEQUENCE</scope>
    <source>
        <strain evidence="18">C0061C2</strain>
    </source>
</reference>
<keyword evidence="9 17" id="KW-0573">Peptidoglycan synthesis</keyword>
<evidence type="ECO:0000256" key="12">
    <source>
        <dbReference type="ARBA" id="ARBA00023251"/>
    </source>
</evidence>
<name>A0A9E7DIP5_9FIRM</name>
<dbReference type="GO" id="GO:0046677">
    <property type="term" value="P:response to antibiotic"/>
    <property type="evidence" value="ECO:0007669"/>
    <property type="project" value="UniProtKB-UniRule"/>
</dbReference>
<feature type="transmembrane region" description="Helical" evidence="17">
    <location>
        <begin position="254"/>
        <end position="273"/>
    </location>
</feature>
<dbReference type="GO" id="GO:0050380">
    <property type="term" value="F:undecaprenyl-diphosphatase activity"/>
    <property type="evidence" value="ECO:0007669"/>
    <property type="project" value="UniProtKB-UniRule"/>
</dbReference>
<evidence type="ECO:0000256" key="5">
    <source>
        <dbReference type="ARBA" id="ARBA00022475"/>
    </source>
</evidence>
<keyword evidence="11 17" id="KW-0472">Membrane</keyword>
<keyword evidence="13 17" id="KW-0961">Cell wall biogenesis/degradation</keyword>
<keyword evidence="8 17" id="KW-0133">Cell shape</keyword>
<evidence type="ECO:0000256" key="10">
    <source>
        <dbReference type="ARBA" id="ARBA00022989"/>
    </source>
</evidence>
<evidence type="ECO:0000256" key="3">
    <source>
        <dbReference type="ARBA" id="ARBA00012374"/>
    </source>
</evidence>
<comment type="miscellaneous">
    <text evidence="17">Bacitracin is thought to be involved in the inhibition of peptidoglycan synthesis by sequestering undecaprenyl diphosphate, thereby reducing the pool of lipid carrier available.</text>
</comment>
<comment type="similarity">
    <text evidence="2 17">Belongs to the UppP family.</text>
</comment>
<feature type="transmembrane region" description="Helical" evidence="17">
    <location>
        <begin position="91"/>
        <end position="109"/>
    </location>
</feature>
<feature type="transmembrane region" description="Helical" evidence="17">
    <location>
        <begin position="115"/>
        <end position="137"/>
    </location>
</feature>
<evidence type="ECO:0000256" key="9">
    <source>
        <dbReference type="ARBA" id="ARBA00022984"/>
    </source>
</evidence>
<comment type="catalytic activity">
    <reaction evidence="16 17">
        <text>di-trans,octa-cis-undecaprenyl diphosphate + H2O = di-trans,octa-cis-undecaprenyl phosphate + phosphate + H(+)</text>
        <dbReference type="Rhea" id="RHEA:28094"/>
        <dbReference type="ChEBI" id="CHEBI:15377"/>
        <dbReference type="ChEBI" id="CHEBI:15378"/>
        <dbReference type="ChEBI" id="CHEBI:43474"/>
        <dbReference type="ChEBI" id="CHEBI:58405"/>
        <dbReference type="ChEBI" id="CHEBI:60392"/>
        <dbReference type="EC" id="3.6.1.27"/>
    </reaction>
</comment>
<evidence type="ECO:0000313" key="18">
    <source>
        <dbReference type="EMBL" id="UQK58579.1"/>
    </source>
</evidence>
<feature type="transmembrane region" description="Helical" evidence="17">
    <location>
        <begin position="223"/>
        <end position="242"/>
    </location>
</feature>
<feature type="transmembrane region" description="Helical" evidence="17">
    <location>
        <begin position="191"/>
        <end position="211"/>
    </location>
</feature>